<organism evidence="1 2">
    <name type="scientific">Apiospora aurea</name>
    <dbReference type="NCBI Taxonomy" id="335848"/>
    <lineage>
        <taxon>Eukaryota</taxon>
        <taxon>Fungi</taxon>
        <taxon>Dikarya</taxon>
        <taxon>Ascomycota</taxon>
        <taxon>Pezizomycotina</taxon>
        <taxon>Sordariomycetes</taxon>
        <taxon>Xylariomycetidae</taxon>
        <taxon>Amphisphaeriales</taxon>
        <taxon>Apiosporaceae</taxon>
        <taxon>Apiospora</taxon>
    </lineage>
</organism>
<evidence type="ECO:0000313" key="1">
    <source>
        <dbReference type="EMBL" id="KAK7961882.1"/>
    </source>
</evidence>
<sequence>MADTTHADSIRASMAFLRDLKLYEVEKPYRLALTKDREADSTLTNIVHDVYDNIEVTNIRGREDVF</sequence>
<dbReference type="RefSeq" id="XP_066703993.1">
    <property type="nucleotide sequence ID" value="XM_066838929.1"/>
</dbReference>
<dbReference type="Proteomes" id="UP001391051">
    <property type="component" value="Unassembled WGS sequence"/>
</dbReference>
<gene>
    <name evidence="1" type="ORF">PG986_002707</name>
</gene>
<dbReference type="GeneID" id="92071991"/>
<comment type="caution">
    <text evidence="1">The sequence shown here is derived from an EMBL/GenBank/DDBJ whole genome shotgun (WGS) entry which is preliminary data.</text>
</comment>
<accession>A0ABR1QPL0</accession>
<proteinExistence type="predicted"/>
<keyword evidence="2" id="KW-1185">Reference proteome</keyword>
<reference evidence="1 2" key="1">
    <citation type="submission" date="2023-01" db="EMBL/GenBank/DDBJ databases">
        <title>Analysis of 21 Apiospora genomes using comparative genomics revels a genus with tremendous synthesis potential of carbohydrate active enzymes and secondary metabolites.</title>
        <authorList>
            <person name="Sorensen T."/>
        </authorList>
    </citation>
    <scope>NUCLEOTIDE SEQUENCE [LARGE SCALE GENOMIC DNA]</scope>
    <source>
        <strain evidence="1 2">CBS 24483</strain>
    </source>
</reference>
<dbReference type="EMBL" id="JAQQWE010000002">
    <property type="protein sequence ID" value="KAK7961882.1"/>
    <property type="molecule type" value="Genomic_DNA"/>
</dbReference>
<evidence type="ECO:0000313" key="2">
    <source>
        <dbReference type="Proteomes" id="UP001391051"/>
    </source>
</evidence>
<name>A0ABR1QPL0_9PEZI</name>
<protein>
    <submittedName>
        <fullName evidence="1">Uncharacterized protein</fullName>
    </submittedName>
</protein>